<dbReference type="EMBL" id="BMAW01045360">
    <property type="protein sequence ID" value="GFS49329.1"/>
    <property type="molecule type" value="Genomic_DNA"/>
</dbReference>
<evidence type="ECO:0000313" key="2">
    <source>
        <dbReference type="EMBL" id="GFS49329.1"/>
    </source>
</evidence>
<reference evidence="2" key="1">
    <citation type="submission" date="2020-08" db="EMBL/GenBank/DDBJ databases">
        <title>Multicomponent nature underlies the extraordinary mechanical properties of spider dragline silk.</title>
        <authorList>
            <person name="Kono N."/>
            <person name="Nakamura H."/>
            <person name="Mori M."/>
            <person name="Yoshida Y."/>
            <person name="Ohtoshi R."/>
            <person name="Malay A.D."/>
            <person name="Moran D.A.P."/>
            <person name="Tomita M."/>
            <person name="Numata K."/>
            <person name="Arakawa K."/>
        </authorList>
    </citation>
    <scope>NUCLEOTIDE SEQUENCE</scope>
</reference>
<protein>
    <submittedName>
        <fullName evidence="2">Uncharacterized protein</fullName>
    </submittedName>
</protein>
<name>A0A8X6IK57_NEPPI</name>
<keyword evidence="3" id="KW-1185">Reference proteome</keyword>
<evidence type="ECO:0000256" key="1">
    <source>
        <dbReference type="SAM" id="SignalP"/>
    </source>
</evidence>
<dbReference type="OrthoDB" id="10407408at2759"/>
<accession>A0A8X6IK57</accession>
<feature type="signal peptide" evidence="1">
    <location>
        <begin position="1"/>
        <end position="20"/>
    </location>
</feature>
<proteinExistence type="predicted"/>
<evidence type="ECO:0000313" key="3">
    <source>
        <dbReference type="Proteomes" id="UP000887013"/>
    </source>
</evidence>
<feature type="chain" id="PRO_5036475318" evidence="1">
    <location>
        <begin position="21"/>
        <end position="137"/>
    </location>
</feature>
<sequence length="137" mass="15031">MAAFARFTFLAVLWIGAVIAAPLAAEEGSCLEHSLPDKLMAHFNSCVEDTGENATKDEEILQCVLKAGGMISESKFEIPESEIEQGPLTEAVKECQPEEGDVEVEILVQCLVEKFHGKCSVMEKVEMETQEEAIPEE</sequence>
<comment type="caution">
    <text evidence="2">The sequence shown here is derived from an EMBL/GenBank/DDBJ whole genome shotgun (WGS) entry which is preliminary data.</text>
</comment>
<keyword evidence="1" id="KW-0732">Signal</keyword>
<gene>
    <name evidence="2" type="ORF">NPIL_410901</name>
</gene>
<dbReference type="Proteomes" id="UP000887013">
    <property type="component" value="Unassembled WGS sequence"/>
</dbReference>
<organism evidence="2 3">
    <name type="scientific">Nephila pilipes</name>
    <name type="common">Giant wood spider</name>
    <name type="synonym">Nephila maculata</name>
    <dbReference type="NCBI Taxonomy" id="299642"/>
    <lineage>
        <taxon>Eukaryota</taxon>
        <taxon>Metazoa</taxon>
        <taxon>Ecdysozoa</taxon>
        <taxon>Arthropoda</taxon>
        <taxon>Chelicerata</taxon>
        <taxon>Arachnida</taxon>
        <taxon>Araneae</taxon>
        <taxon>Araneomorphae</taxon>
        <taxon>Entelegynae</taxon>
        <taxon>Araneoidea</taxon>
        <taxon>Nephilidae</taxon>
        <taxon>Nephila</taxon>
    </lineage>
</organism>
<dbReference type="AlphaFoldDB" id="A0A8X6IK57"/>